<organism evidence="2">
    <name type="scientific">Arundo donax</name>
    <name type="common">Giant reed</name>
    <name type="synonym">Donax arundinaceus</name>
    <dbReference type="NCBI Taxonomy" id="35708"/>
    <lineage>
        <taxon>Eukaryota</taxon>
        <taxon>Viridiplantae</taxon>
        <taxon>Streptophyta</taxon>
        <taxon>Embryophyta</taxon>
        <taxon>Tracheophyta</taxon>
        <taxon>Spermatophyta</taxon>
        <taxon>Magnoliopsida</taxon>
        <taxon>Liliopsida</taxon>
        <taxon>Poales</taxon>
        <taxon>Poaceae</taxon>
        <taxon>PACMAD clade</taxon>
        <taxon>Arundinoideae</taxon>
        <taxon>Arundineae</taxon>
        <taxon>Arundo</taxon>
    </lineage>
</organism>
<protein>
    <submittedName>
        <fullName evidence="2">Uncharacterized protein</fullName>
    </submittedName>
</protein>
<evidence type="ECO:0000256" key="1">
    <source>
        <dbReference type="SAM" id="Phobius"/>
    </source>
</evidence>
<reference evidence="2" key="1">
    <citation type="submission" date="2014-09" db="EMBL/GenBank/DDBJ databases">
        <authorList>
            <person name="Magalhaes I.L.F."/>
            <person name="Oliveira U."/>
            <person name="Santos F.R."/>
            <person name="Vidigal T.H.D.A."/>
            <person name="Brescovit A.D."/>
            <person name="Santos A.J."/>
        </authorList>
    </citation>
    <scope>NUCLEOTIDE SEQUENCE</scope>
    <source>
        <tissue evidence="2">Shoot tissue taken approximately 20 cm above the soil surface</tissue>
    </source>
</reference>
<keyword evidence="1" id="KW-1133">Transmembrane helix</keyword>
<proteinExistence type="predicted"/>
<keyword evidence="1" id="KW-0472">Membrane</keyword>
<name>A0A0A9FMD6_ARUDO</name>
<dbReference type="EMBL" id="GBRH01186605">
    <property type="protein sequence ID" value="JAE11291.1"/>
    <property type="molecule type" value="Transcribed_RNA"/>
</dbReference>
<feature type="transmembrane region" description="Helical" evidence="1">
    <location>
        <begin position="26"/>
        <end position="50"/>
    </location>
</feature>
<accession>A0A0A9FMD6</accession>
<keyword evidence="1" id="KW-0812">Transmembrane</keyword>
<dbReference type="AlphaFoldDB" id="A0A0A9FMD6"/>
<sequence>MHHPVLKKRSLFLCVYFICSSLNQRCVLFVLMFWFLSCMYICIIYCSLLLPPPCSPCSPT</sequence>
<evidence type="ECO:0000313" key="2">
    <source>
        <dbReference type="EMBL" id="JAE11291.1"/>
    </source>
</evidence>
<reference evidence="2" key="2">
    <citation type="journal article" date="2015" name="Data Brief">
        <title>Shoot transcriptome of the giant reed, Arundo donax.</title>
        <authorList>
            <person name="Barrero R.A."/>
            <person name="Guerrero F.D."/>
            <person name="Moolhuijzen P."/>
            <person name="Goolsby J.A."/>
            <person name="Tidwell J."/>
            <person name="Bellgard S.E."/>
            <person name="Bellgard M.I."/>
        </authorList>
    </citation>
    <scope>NUCLEOTIDE SEQUENCE</scope>
    <source>
        <tissue evidence="2">Shoot tissue taken approximately 20 cm above the soil surface</tissue>
    </source>
</reference>